<evidence type="ECO:0000256" key="1">
    <source>
        <dbReference type="SAM" id="MobiDB-lite"/>
    </source>
</evidence>
<proteinExistence type="predicted"/>
<organism evidence="2 3">
    <name type="scientific">Hohenbuehelia grisea</name>
    <dbReference type="NCBI Taxonomy" id="104357"/>
    <lineage>
        <taxon>Eukaryota</taxon>
        <taxon>Fungi</taxon>
        <taxon>Dikarya</taxon>
        <taxon>Basidiomycota</taxon>
        <taxon>Agaricomycotina</taxon>
        <taxon>Agaricomycetes</taxon>
        <taxon>Agaricomycetidae</taxon>
        <taxon>Agaricales</taxon>
        <taxon>Pleurotineae</taxon>
        <taxon>Pleurotaceae</taxon>
        <taxon>Hohenbuehelia</taxon>
    </lineage>
</organism>
<feature type="region of interest" description="Disordered" evidence="1">
    <location>
        <begin position="68"/>
        <end position="96"/>
    </location>
</feature>
<comment type="caution">
    <text evidence="2">The sequence shown here is derived from an EMBL/GenBank/DDBJ whole genome shotgun (WGS) entry which is preliminary data.</text>
</comment>
<name>A0ABR3JY69_9AGAR</name>
<dbReference type="EMBL" id="JASNQZ010000002">
    <property type="protein sequence ID" value="KAL0960248.1"/>
    <property type="molecule type" value="Genomic_DNA"/>
</dbReference>
<protein>
    <submittedName>
        <fullName evidence="2">Uncharacterized protein</fullName>
    </submittedName>
</protein>
<feature type="region of interest" description="Disordered" evidence="1">
    <location>
        <begin position="212"/>
        <end position="236"/>
    </location>
</feature>
<evidence type="ECO:0000313" key="3">
    <source>
        <dbReference type="Proteomes" id="UP001556367"/>
    </source>
</evidence>
<feature type="region of interest" description="Disordered" evidence="1">
    <location>
        <begin position="1"/>
        <end position="37"/>
    </location>
</feature>
<reference evidence="3" key="1">
    <citation type="submission" date="2024-06" db="EMBL/GenBank/DDBJ databases">
        <title>Multi-omics analyses provide insights into the biosynthesis of the anticancer antibiotic pleurotin in Hohenbuehelia grisea.</title>
        <authorList>
            <person name="Weaver J.A."/>
            <person name="Alberti F."/>
        </authorList>
    </citation>
    <scope>NUCLEOTIDE SEQUENCE [LARGE SCALE GENOMIC DNA]</scope>
    <source>
        <strain evidence="3">T-177</strain>
    </source>
</reference>
<feature type="compositionally biased region" description="Gly residues" evidence="1">
    <location>
        <begin position="25"/>
        <end position="37"/>
    </location>
</feature>
<feature type="compositionally biased region" description="Low complexity" evidence="1">
    <location>
        <begin position="71"/>
        <end position="84"/>
    </location>
</feature>
<accession>A0ABR3JY69</accession>
<evidence type="ECO:0000313" key="2">
    <source>
        <dbReference type="EMBL" id="KAL0960248.1"/>
    </source>
</evidence>
<sequence>MFVPFISTRSTSAKDSKRLYRRKGGGGGGRGGGGGGVGGGGGGGEFFDTQCTRANVGIVVKTLCLPGGRSGSVSTGGSSRSASTYNRGGGSASTIPQGQLFAGRQQGGGTRDQVVGTRTYGSGYPGVAGRGTAGLGFPFYFWPLAWGGVAGGGGAAYLHNREYGRSDNSSRPGGPMVSAVFVSNSTNQSAFRILADNQTVVDLIQDIRSNCSSNLGPSSSTSPSSYNDTSDAPPQPEQAVQYFRASSVALTLDGYNNSATFASEGTPDTPLPTNIDNTLLDCLNQTIALAVPLIDGADPRWAVSNMGFLGLAWVLWSLSSYF</sequence>
<gene>
    <name evidence="2" type="ORF">HGRIS_011880</name>
</gene>
<dbReference type="Proteomes" id="UP001556367">
    <property type="component" value="Unassembled WGS sequence"/>
</dbReference>
<feature type="compositionally biased region" description="Low complexity" evidence="1">
    <location>
        <begin position="212"/>
        <end position="231"/>
    </location>
</feature>
<keyword evidence="3" id="KW-1185">Reference proteome</keyword>